<dbReference type="PANTHER" id="PTHR37945">
    <property type="entry name" value="EXTRACELLULAR TUNGSTATE BINDING PROTEIN"/>
    <property type="match status" value="1"/>
</dbReference>
<accession>M0ENQ7</accession>
<dbReference type="EMBL" id="AOJK01000008">
    <property type="protein sequence ID" value="ELZ48532.1"/>
    <property type="molecule type" value="Genomic_DNA"/>
</dbReference>
<dbReference type="RefSeq" id="WP_008440158.1">
    <property type="nucleotide sequence ID" value="NZ_AOJK01000008.1"/>
</dbReference>
<reference evidence="3 4" key="1">
    <citation type="journal article" date="2014" name="PLoS Genet.">
        <title>Phylogenetically driven sequencing of extremely halophilic archaea reveals strategies for static and dynamic osmo-response.</title>
        <authorList>
            <person name="Becker E.A."/>
            <person name="Seitzer P.M."/>
            <person name="Tritt A."/>
            <person name="Larsen D."/>
            <person name="Krusor M."/>
            <person name="Yao A.I."/>
            <person name="Wu D."/>
            <person name="Madern D."/>
            <person name="Eisen J.A."/>
            <person name="Darling A.E."/>
            <person name="Facciotti M.T."/>
        </authorList>
    </citation>
    <scope>NUCLEOTIDE SEQUENCE [LARGE SCALE GENOMIC DNA]</scope>
    <source>
        <strain evidence="3 4">DSM 19288</strain>
    </source>
</reference>
<organism evidence="3 4">
    <name type="scientific">Halorubrum californiense DSM 19288</name>
    <dbReference type="NCBI Taxonomy" id="1227465"/>
    <lineage>
        <taxon>Archaea</taxon>
        <taxon>Methanobacteriati</taxon>
        <taxon>Methanobacteriota</taxon>
        <taxon>Stenosarchaea group</taxon>
        <taxon>Halobacteria</taxon>
        <taxon>Halobacteriales</taxon>
        <taxon>Haloferacaceae</taxon>
        <taxon>Halorubrum</taxon>
    </lineage>
</organism>
<dbReference type="Gene3D" id="3.40.190.10">
    <property type="entry name" value="Periplasmic binding protein-like II"/>
    <property type="match status" value="2"/>
</dbReference>
<dbReference type="OrthoDB" id="14917at2157"/>
<evidence type="ECO:0000259" key="2">
    <source>
        <dbReference type="Pfam" id="PF12849"/>
    </source>
</evidence>
<dbReference type="Proteomes" id="UP000011586">
    <property type="component" value="Unassembled WGS sequence"/>
</dbReference>
<evidence type="ECO:0000313" key="4">
    <source>
        <dbReference type="Proteomes" id="UP000011586"/>
    </source>
</evidence>
<evidence type="ECO:0000256" key="1">
    <source>
        <dbReference type="SAM" id="MobiDB-lite"/>
    </source>
</evidence>
<protein>
    <submittedName>
        <fullName evidence="3">ABC tungstate transporter, permease component</fullName>
    </submittedName>
</protein>
<dbReference type="InterPro" id="IPR024370">
    <property type="entry name" value="PBP_domain"/>
</dbReference>
<dbReference type="SUPFAM" id="SSF53850">
    <property type="entry name" value="Periplasmic binding protein-like II"/>
    <property type="match status" value="1"/>
</dbReference>
<comment type="caution">
    <text evidence="3">The sequence shown here is derived from an EMBL/GenBank/DDBJ whole genome shotgun (WGS) entry which is preliminary data.</text>
</comment>
<dbReference type="STRING" id="1227465.C463_00665"/>
<proteinExistence type="predicted"/>
<dbReference type="Pfam" id="PF12849">
    <property type="entry name" value="PBP_like_2"/>
    <property type="match status" value="1"/>
</dbReference>
<dbReference type="AlphaFoldDB" id="M0ENQ7"/>
<dbReference type="InterPro" id="IPR052738">
    <property type="entry name" value="ABC-Tungstate_binding"/>
</dbReference>
<feature type="region of interest" description="Disordered" evidence="1">
    <location>
        <begin position="280"/>
        <end position="309"/>
    </location>
</feature>
<sequence length="309" mass="33297">MRRRQYLRALGLGGAALVAGCTGRAEETGSRAPRPGSLTLATATTAYDSGLLPVLNRGYAERFGTEVEAVVRGTGASLRIARDGDCDIVLVHARPLEDEFLREGEGINRRRLMVNDFLVVGPPDDPAGVAGDDPTSAFRAIAEAEATFLSRGDRSGTHIRELRIWDEAGIDPGGDWYLETGQGMGDTLTTAQQSNAYTLVDRGTFLAVAADGGLARHVDVGIDDPPPLLRNEYAVIPVNPARHDVSYARAMSYVGYLTGPGQSLIEEFRVDGERAFRPIGRSADPEFEQYVPSDWDGYEPNRAGSSATR</sequence>
<feature type="domain" description="PBP" evidence="2">
    <location>
        <begin position="39"/>
        <end position="258"/>
    </location>
</feature>
<dbReference type="PATRIC" id="fig|1227465.4.peg.122"/>
<dbReference type="PROSITE" id="PS51257">
    <property type="entry name" value="PROKAR_LIPOPROTEIN"/>
    <property type="match status" value="1"/>
</dbReference>
<gene>
    <name evidence="3" type="ORF">C463_00665</name>
</gene>
<keyword evidence="4" id="KW-1185">Reference proteome</keyword>
<evidence type="ECO:0000313" key="3">
    <source>
        <dbReference type="EMBL" id="ELZ48532.1"/>
    </source>
</evidence>
<name>M0ENQ7_9EURY</name>
<dbReference type="PANTHER" id="PTHR37945:SF1">
    <property type="entry name" value="EXTRACELLULAR TUNGSTATE BINDING PROTEIN"/>
    <property type="match status" value="1"/>
</dbReference>